<dbReference type="InterPro" id="IPR036465">
    <property type="entry name" value="vWFA_dom_sf"/>
</dbReference>
<evidence type="ECO:0000256" key="3">
    <source>
        <dbReference type="SAM" id="SignalP"/>
    </source>
</evidence>
<evidence type="ECO:0000259" key="4">
    <source>
        <dbReference type="PROSITE" id="PS50234"/>
    </source>
</evidence>
<dbReference type="Pfam" id="PF24558">
    <property type="entry name" value="DUF7604"/>
    <property type="match status" value="1"/>
</dbReference>
<evidence type="ECO:0000256" key="2">
    <source>
        <dbReference type="SAM" id="Phobius"/>
    </source>
</evidence>
<keyword evidence="2" id="KW-1133">Transmembrane helix</keyword>
<keyword evidence="3" id="KW-0732">Signal</keyword>
<comment type="caution">
    <text evidence="5">The sequence shown here is derived from an EMBL/GenBank/DDBJ whole genome shotgun (WGS) entry which is preliminary data.</text>
</comment>
<evidence type="ECO:0000313" key="5">
    <source>
        <dbReference type="EMBL" id="MCU6695920.1"/>
    </source>
</evidence>
<feature type="domain" description="VWFA" evidence="4">
    <location>
        <begin position="238"/>
        <end position="485"/>
    </location>
</feature>
<dbReference type="InterPro" id="IPR002035">
    <property type="entry name" value="VWF_A"/>
</dbReference>
<evidence type="ECO:0000256" key="1">
    <source>
        <dbReference type="SAM" id="MobiDB-lite"/>
    </source>
</evidence>
<feature type="compositionally biased region" description="Basic and acidic residues" evidence="1">
    <location>
        <begin position="44"/>
        <end position="80"/>
    </location>
</feature>
<sequence length="689" mass="75562">MRRKAKRIWAFLLVLLLLFSVAGGSSFPVLAETEGAKSVSVEGGEAKETEKAEKQAEEAKEAEKAEKQDRQEEEQQKDTEQVEPGQTSHNEGEETGAEQGMDAKNPQEDDENASPDENTGNTENGEAGTEEEPKVTDPEQQPTDSAADPRADAANAEKPAENETETEKQTGEVLPEEESVPEEILPAEPVVLDLAAVEPEAPSLAHRKYADRRADGTYDLTLEFTGKVDTDSQDRKLDVLLIVDESGSMTYSMGGDKETNYTNSRWYNAKLAIQQLIDTLEKNDGLDVHYSIVTYSGSENDGTWNDAQTRVDWSPAAEFSISGNLTNPQERYSAGDGRLDYKPSGGTNYQAGLRKGAEQLKSKSARLDAEKVILFLSDGKPTFYYDKNGETAGSGDEDADEDWWGNKYNWGSCSSAAYAQADKMTGIHYFYAIGIGRDENAINPDTLKELSVRIGEKNAGCKVTENNVPYLCGSLEELKKAFSEMAGEITRLSCKNVTVTDTLSENVELLNKDGKPLTNASELVYTLSAVNAEGGEESIPEGTTVVYDPATRGLRLKFPEGYELGDGWTYQITVHIAPSELAYKKYFEADETYPDRADHDTGTHADGWGFYSNVEDSAKLIYTWNDTVPREEEFPMPVVKLDGVDIPVPTGLGFSGQLGSGVWAALLGTATMAALAYLAYRRRRYDGTR</sequence>
<organism evidence="5 6">
    <name type="scientific">Laedolimicola ammoniilytica</name>
    <dbReference type="NCBI Taxonomy" id="2981771"/>
    <lineage>
        <taxon>Bacteria</taxon>
        <taxon>Bacillati</taxon>
        <taxon>Bacillota</taxon>
        <taxon>Clostridia</taxon>
        <taxon>Lachnospirales</taxon>
        <taxon>Lachnospiraceae</taxon>
        <taxon>Laedolimicola</taxon>
    </lineage>
</organism>
<reference evidence="5 6" key="1">
    <citation type="journal article" date="2021" name="ISME Commun">
        <title>Automated analysis of genomic sequences facilitates high-throughput and comprehensive description of bacteria.</title>
        <authorList>
            <person name="Hitch T.C.A."/>
        </authorList>
    </citation>
    <scope>NUCLEOTIDE SEQUENCE [LARGE SCALE GENOMIC DNA]</scope>
    <source>
        <strain evidence="5 6">Sanger_04</strain>
    </source>
</reference>
<protein>
    <submittedName>
        <fullName evidence="5">VWA domain-containing protein</fullName>
    </submittedName>
</protein>
<dbReference type="Proteomes" id="UP001652461">
    <property type="component" value="Unassembled WGS sequence"/>
</dbReference>
<proteinExistence type="predicted"/>
<accession>A0ABT2RV63</accession>
<feature type="compositionally biased region" description="Basic and acidic residues" evidence="1">
    <location>
        <begin position="158"/>
        <end position="170"/>
    </location>
</feature>
<feature type="chain" id="PRO_5047215331" evidence="3">
    <location>
        <begin position="32"/>
        <end position="689"/>
    </location>
</feature>
<dbReference type="RefSeq" id="WP_262670622.1">
    <property type="nucleotide sequence ID" value="NZ_JAOQKC010000003.1"/>
</dbReference>
<feature type="compositionally biased region" description="Low complexity" evidence="1">
    <location>
        <begin position="144"/>
        <end position="156"/>
    </location>
</feature>
<evidence type="ECO:0000313" key="6">
    <source>
        <dbReference type="Proteomes" id="UP001652461"/>
    </source>
</evidence>
<dbReference type="SUPFAM" id="SSF53300">
    <property type="entry name" value="vWA-like"/>
    <property type="match status" value="1"/>
</dbReference>
<dbReference type="CDD" id="cd00198">
    <property type="entry name" value="vWFA"/>
    <property type="match status" value="1"/>
</dbReference>
<dbReference type="Gene3D" id="3.40.50.410">
    <property type="entry name" value="von Willebrand factor, type A domain"/>
    <property type="match status" value="1"/>
</dbReference>
<feature type="compositionally biased region" description="Low complexity" evidence="1">
    <location>
        <begin position="117"/>
        <end position="127"/>
    </location>
</feature>
<feature type="region of interest" description="Disordered" evidence="1">
    <location>
        <begin position="34"/>
        <end position="183"/>
    </location>
</feature>
<dbReference type="Pfam" id="PF00092">
    <property type="entry name" value="VWA"/>
    <property type="match status" value="1"/>
</dbReference>
<dbReference type="PROSITE" id="PS50234">
    <property type="entry name" value="VWFA"/>
    <property type="match status" value="1"/>
</dbReference>
<dbReference type="SMART" id="SM00327">
    <property type="entry name" value="VWA"/>
    <property type="match status" value="1"/>
</dbReference>
<dbReference type="EMBL" id="JAOQKC010000003">
    <property type="protein sequence ID" value="MCU6695920.1"/>
    <property type="molecule type" value="Genomic_DNA"/>
</dbReference>
<gene>
    <name evidence="5" type="ORF">OCV63_03285</name>
</gene>
<name>A0ABT2RV63_9FIRM</name>
<keyword evidence="6" id="KW-1185">Reference proteome</keyword>
<feature type="transmembrane region" description="Helical" evidence="2">
    <location>
        <begin position="662"/>
        <end position="680"/>
    </location>
</feature>
<feature type="signal peptide" evidence="3">
    <location>
        <begin position="1"/>
        <end position="31"/>
    </location>
</feature>
<keyword evidence="2" id="KW-0812">Transmembrane</keyword>
<keyword evidence="2" id="KW-0472">Membrane</keyword>
<dbReference type="InterPro" id="IPR055384">
    <property type="entry name" value="DUF7604"/>
</dbReference>